<protein>
    <recommendedName>
        <fullName evidence="4">Lipoprotein</fullName>
    </recommendedName>
</protein>
<dbReference type="Proteomes" id="UP001526430">
    <property type="component" value="Unassembled WGS sequence"/>
</dbReference>
<accession>A0ABT3NXF3</accession>
<dbReference type="RefSeq" id="WP_301590983.1">
    <property type="nucleotide sequence ID" value="NZ_JAPFQI010000011.1"/>
</dbReference>
<reference evidence="2 3" key="1">
    <citation type="submission" date="2022-10" db="EMBL/GenBank/DDBJ databases">
        <title>Roseococcus glaciei nov., sp. nov., isolated from glacier.</title>
        <authorList>
            <person name="Liu Q."/>
            <person name="Xin Y.-H."/>
        </authorList>
    </citation>
    <scope>NUCLEOTIDE SEQUENCE [LARGE SCALE GENOMIC DNA]</scope>
    <source>
        <strain evidence="2 3">MDT2-1-1</strain>
    </source>
</reference>
<keyword evidence="1" id="KW-0732">Signal</keyword>
<feature type="chain" id="PRO_5046035724" description="Lipoprotein" evidence="1">
    <location>
        <begin position="20"/>
        <end position="135"/>
    </location>
</feature>
<keyword evidence="3" id="KW-1185">Reference proteome</keyword>
<dbReference type="PROSITE" id="PS51257">
    <property type="entry name" value="PROKAR_LIPOPROTEIN"/>
    <property type="match status" value="1"/>
</dbReference>
<organism evidence="2 3">
    <name type="scientific">Sabulicella glaciei</name>
    <dbReference type="NCBI Taxonomy" id="2984948"/>
    <lineage>
        <taxon>Bacteria</taxon>
        <taxon>Pseudomonadati</taxon>
        <taxon>Pseudomonadota</taxon>
        <taxon>Alphaproteobacteria</taxon>
        <taxon>Acetobacterales</taxon>
        <taxon>Acetobacteraceae</taxon>
        <taxon>Sabulicella</taxon>
    </lineage>
</organism>
<comment type="caution">
    <text evidence="2">The sequence shown here is derived from an EMBL/GenBank/DDBJ whole genome shotgun (WGS) entry which is preliminary data.</text>
</comment>
<evidence type="ECO:0000313" key="3">
    <source>
        <dbReference type="Proteomes" id="UP001526430"/>
    </source>
</evidence>
<gene>
    <name evidence="2" type="ORF">OF850_14565</name>
</gene>
<proteinExistence type="predicted"/>
<name>A0ABT3NXF3_9PROT</name>
<evidence type="ECO:0008006" key="4">
    <source>
        <dbReference type="Google" id="ProtNLM"/>
    </source>
</evidence>
<feature type="signal peptide" evidence="1">
    <location>
        <begin position="1"/>
        <end position="19"/>
    </location>
</feature>
<sequence length="135" mass="14603">MTAQRRTLLLLGLTLPALAACGRQAALVSQVDGEFGGPGSLAERALQIRRAGASLGWSMSDWQPGLMRGTLNLRGHQAVVDIPYDRNRFSIRYVDSTNLNAGAGTIHPNYNAWVQNLRNAVMRESAMGGVSPARR</sequence>
<evidence type="ECO:0000313" key="2">
    <source>
        <dbReference type="EMBL" id="MCW8086857.1"/>
    </source>
</evidence>
<dbReference type="EMBL" id="JAPFQI010000011">
    <property type="protein sequence ID" value="MCW8086857.1"/>
    <property type="molecule type" value="Genomic_DNA"/>
</dbReference>
<evidence type="ECO:0000256" key="1">
    <source>
        <dbReference type="SAM" id="SignalP"/>
    </source>
</evidence>